<feature type="transmembrane region" description="Helical" evidence="5">
    <location>
        <begin position="447"/>
        <end position="468"/>
    </location>
</feature>
<feature type="domain" description="G-protein coupled receptors family 1 profile" evidence="7">
    <location>
        <begin position="347"/>
        <end position="598"/>
    </location>
</feature>
<organism evidence="8 9">
    <name type="scientific">Adineta steineri</name>
    <dbReference type="NCBI Taxonomy" id="433720"/>
    <lineage>
        <taxon>Eukaryota</taxon>
        <taxon>Metazoa</taxon>
        <taxon>Spiralia</taxon>
        <taxon>Gnathifera</taxon>
        <taxon>Rotifera</taxon>
        <taxon>Eurotatoria</taxon>
        <taxon>Bdelloidea</taxon>
        <taxon>Adinetida</taxon>
        <taxon>Adinetidae</taxon>
        <taxon>Adineta</taxon>
    </lineage>
</organism>
<dbReference type="PROSITE" id="PS50262">
    <property type="entry name" value="G_PROTEIN_RECEP_F1_2"/>
    <property type="match status" value="1"/>
</dbReference>
<protein>
    <recommendedName>
        <fullName evidence="10">G-protein coupled receptors family 1 profile domain-containing protein</fullName>
    </recommendedName>
</protein>
<dbReference type="SMART" id="SM00368">
    <property type="entry name" value="LRR_RI"/>
    <property type="match status" value="3"/>
</dbReference>
<feature type="transmembrane region" description="Helical" evidence="5">
    <location>
        <begin position="332"/>
        <end position="353"/>
    </location>
</feature>
<dbReference type="GO" id="GO:0016020">
    <property type="term" value="C:membrane"/>
    <property type="evidence" value="ECO:0007669"/>
    <property type="project" value="UniProtKB-SubCell"/>
</dbReference>
<evidence type="ECO:0000256" key="2">
    <source>
        <dbReference type="ARBA" id="ARBA00022692"/>
    </source>
</evidence>
<dbReference type="Proteomes" id="UP000663877">
    <property type="component" value="Unassembled WGS sequence"/>
</dbReference>
<evidence type="ECO:0000256" key="4">
    <source>
        <dbReference type="ARBA" id="ARBA00023136"/>
    </source>
</evidence>
<feature type="transmembrane region" description="Helical" evidence="5">
    <location>
        <begin position="542"/>
        <end position="566"/>
    </location>
</feature>
<dbReference type="PANTHER" id="PTHR24114:SF2">
    <property type="entry name" value="F-BOX DOMAIN-CONTAINING PROTEIN-RELATED"/>
    <property type="match status" value="1"/>
</dbReference>
<feature type="transmembrane region" description="Helical" evidence="5">
    <location>
        <begin position="401"/>
        <end position="426"/>
    </location>
</feature>
<keyword evidence="2 5" id="KW-0812">Transmembrane</keyword>
<dbReference type="InterPro" id="IPR001611">
    <property type="entry name" value="Leu-rich_rpt"/>
</dbReference>
<dbReference type="SUPFAM" id="SSF81321">
    <property type="entry name" value="Family A G protein-coupled receptor-like"/>
    <property type="match status" value="1"/>
</dbReference>
<evidence type="ECO:0000256" key="1">
    <source>
        <dbReference type="ARBA" id="ARBA00004370"/>
    </source>
</evidence>
<dbReference type="Gene3D" id="1.20.1070.10">
    <property type="entry name" value="Rhodopsin 7-helix transmembrane proteins"/>
    <property type="match status" value="1"/>
</dbReference>
<dbReference type="GO" id="GO:0004930">
    <property type="term" value="F:G protein-coupled receptor activity"/>
    <property type="evidence" value="ECO:0007669"/>
    <property type="project" value="InterPro"/>
</dbReference>
<feature type="transmembrane region" description="Helical" evidence="5">
    <location>
        <begin position="365"/>
        <end position="389"/>
    </location>
</feature>
<evidence type="ECO:0000313" key="8">
    <source>
        <dbReference type="EMBL" id="CAF0871324.1"/>
    </source>
</evidence>
<proteinExistence type="predicted"/>
<gene>
    <name evidence="8" type="ORF">BJG266_LOCUS8915</name>
</gene>
<dbReference type="InterPro" id="IPR000276">
    <property type="entry name" value="GPCR_Rhodpsn"/>
</dbReference>
<dbReference type="InterPro" id="IPR052394">
    <property type="entry name" value="LRR-containing"/>
</dbReference>
<dbReference type="Pfam" id="PF00001">
    <property type="entry name" value="7tm_1"/>
    <property type="match status" value="1"/>
</dbReference>
<sequence>MTTYFDRLPVEILHMIFEFMSNSDVLWSFYNISPYLNAVLNHHHWHTLNFQSISKSRFDFICNHLELQRIISLTLSNDIKTPGQIQFFFSQFNLRDFINLHSLTLLSITYEEIYPILSDLSKLKHLTSLITTCRSSEPLLIGQTLTQLKSLKNLSISYGDIFDHNVTFPLHNLTILDAGTCNFLELRRLQWIVPSLVSLKIILEANHQLQLVSDTNEWSCLKRLNLTLKELSVNSIGDVGAKSLSDALQHNTTLTLLDLQFNRIGNIGAQHLAHALEHNTTLIILHLRYNEIGDVGAQYLSDALQIKIIMKDYISNETWDIDSPEFSLPISISFWLLIIFNVPSLICSLKLLYHLINDNSLRKSLNNHVIIALLVIGLFSQLIDIPFYLNFLRIGYVWPKISLSCLLWWFSATGISNITNLLMAWASIERHILVFHDRWLRTKNRRYFIHYIPLLTIILYGFIYYFIILSMFSCENMYAYTEDWCLHPCYYNNNNLALYDTIVNSIIPTPIISFFSITLIIRIIKQKQTLHRQVQWRKYRRMIIQLLSISALFLIFNFPMTCIVLAQVCGLSDDSLGQLPFYTYFLYHFVSLLMPFVCLASFPKIQKKIKQMIKFKKPINIIRPEHNIIH</sequence>
<evidence type="ECO:0000313" key="9">
    <source>
        <dbReference type="Proteomes" id="UP000663877"/>
    </source>
</evidence>
<keyword evidence="4 5" id="KW-0472">Membrane</keyword>
<dbReference type="InterPro" id="IPR032675">
    <property type="entry name" value="LRR_dom_sf"/>
</dbReference>
<dbReference type="InterPro" id="IPR001810">
    <property type="entry name" value="F-box_dom"/>
</dbReference>
<evidence type="ECO:0000259" key="7">
    <source>
        <dbReference type="PROSITE" id="PS50262"/>
    </source>
</evidence>
<dbReference type="Gene3D" id="3.80.10.10">
    <property type="entry name" value="Ribonuclease Inhibitor"/>
    <property type="match status" value="1"/>
</dbReference>
<dbReference type="PROSITE" id="PS50181">
    <property type="entry name" value="FBOX"/>
    <property type="match status" value="1"/>
</dbReference>
<evidence type="ECO:0008006" key="10">
    <source>
        <dbReference type="Google" id="ProtNLM"/>
    </source>
</evidence>
<evidence type="ECO:0000259" key="6">
    <source>
        <dbReference type="PROSITE" id="PS50181"/>
    </source>
</evidence>
<dbReference type="CDD" id="cd00637">
    <property type="entry name" value="7tm_classA_rhodopsin-like"/>
    <property type="match status" value="1"/>
</dbReference>
<dbReference type="EMBL" id="CAJNOI010000028">
    <property type="protein sequence ID" value="CAF0871324.1"/>
    <property type="molecule type" value="Genomic_DNA"/>
</dbReference>
<dbReference type="InterPro" id="IPR017452">
    <property type="entry name" value="GPCR_Rhodpsn_7TM"/>
</dbReference>
<feature type="transmembrane region" description="Helical" evidence="5">
    <location>
        <begin position="581"/>
        <end position="602"/>
    </location>
</feature>
<dbReference type="AlphaFoldDB" id="A0A813XWJ5"/>
<comment type="subcellular location">
    <subcellularLocation>
        <location evidence="1">Membrane</location>
    </subcellularLocation>
</comment>
<keyword evidence="3 5" id="KW-1133">Transmembrane helix</keyword>
<feature type="domain" description="F-box" evidence="6">
    <location>
        <begin position="2"/>
        <end position="48"/>
    </location>
</feature>
<reference evidence="8" key="1">
    <citation type="submission" date="2021-02" db="EMBL/GenBank/DDBJ databases">
        <authorList>
            <person name="Nowell W R."/>
        </authorList>
    </citation>
    <scope>NUCLEOTIDE SEQUENCE</scope>
</reference>
<accession>A0A813XWJ5</accession>
<evidence type="ECO:0000256" key="3">
    <source>
        <dbReference type="ARBA" id="ARBA00022989"/>
    </source>
</evidence>
<feature type="transmembrane region" description="Helical" evidence="5">
    <location>
        <begin position="502"/>
        <end position="521"/>
    </location>
</feature>
<dbReference type="PANTHER" id="PTHR24114">
    <property type="entry name" value="LEUCINE RICH REPEAT FAMILY PROTEIN"/>
    <property type="match status" value="1"/>
</dbReference>
<name>A0A813XWJ5_9BILA</name>
<dbReference type="SUPFAM" id="SSF52047">
    <property type="entry name" value="RNI-like"/>
    <property type="match status" value="1"/>
</dbReference>
<dbReference type="Pfam" id="PF13516">
    <property type="entry name" value="LRR_6"/>
    <property type="match status" value="2"/>
</dbReference>
<comment type="caution">
    <text evidence="8">The sequence shown here is derived from an EMBL/GenBank/DDBJ whole genome shotgun (WGS) entry which is preliminary data.</text>
</comment>
<evidence type="ECO:0000256" key="5">
    <source>
        <dbReference type="SAM" id="Phobius"/>
    </source>
</evidence>